<dbReference type="GO" id="GO:0055085">
    <property type="term" value="P:transmembrane transport"/>
    <property type="evidence" value="ECO:0007669"/>
    <property type="project" value="InterPro"/>
</dbReference>
<dbReference type="CDD" id="cd06261">
    <property type="entry name" value="TM_PBP2"/>
    <property type="match status" value="1"/>
</dbReference>
<keyword evidence="4 7" id="KW-0812">Transmembrane</keyword>
<dbReference type="InterPro" id="IPR000515">
    <property type="entry name" value="MetI-like"/>
</dbReference>
<dbReference type="AlphaFoldDB" id="A0A1K2HZR5"/>
<comment type="subcellular location">
    <subcellularLocation>
        <location evidence="1 7">Cell membrane</location>
        <topology evidence="1 7">Multi-pass membrane protein</topology>
    </subcellularLocation>
</comment>
<evidence type="ECO:0000256" key="3">
    <source>
        <dbReference type="ARBA" id="ARBA00022475"/>
    </source>
</evidence>
<dbReference type="Proteomes" id="UP000183447">
    <property type="component" value="Unassembled WGS sequence"/>
</dbReference>
<feature type="transmembrane region" description="Helical" evidence="7">
    <location>
        <begin position="20"/>
        <end position="41"/>
    </location>
</feature>
<sequence>MSVAAPHHRRPARPETVRQVVLFVLALALIYPLLWLVFASLRPEALIFSDPTGLPLPPTGENYIKGWTGTGQSFGLYIVNSIILCGVSVIGNVLACSMVGYVFARLDFPFRKTLFALMLATIMLPHQVTLIPQYTLFRELGWVDTYLPMIVPKFLAVDAFFVFLIVQFVRSIPRELDEAALIDGCGPFATYWRIIFPLLLPALVTTAIFTFLWTYDDFFSQLIYITSPEKFTVPLGLRVFLDTTGESAYGAMLAMSVVALVPAVAFFLIFQKRIVDGVATSGLKG</sequence>
<dbReference type="Pfam" id="PF00528">
    <property type="entry name" value="BPD_transp_1"/>
    <property type="match status" value="1"/>
</dbReference>
<evidence type="ECO:0000256" key="5">
    <source>
        <dbReference type="ARBA" id="ARBA00022989"/>
    </source>
</evidence>
<accession>A0A1K2HZR5</accession>
<protein>
    <submittedName>
        <fullName evidence="9">Carbohydrate ABC transporter membrane protein 2, CUT1 family (TC 3.A.1.1.-)</fullName>
    </submittedName>
</protein>
<keyword evidence="3" id="KW-1003">Cell membrane</keyword>
<dbReference type="PANTHER" id="PTHR43744">
    <property type="entry name" value="ABC TRANSPORTER PERMEASE PROTEIN MG189-RELATED-RELATED"/>
    <property type="match status" value="1"/>
</dbReference>
<evidence type="ECO:0000259" key="8">
    <source>
        <dbReference type="PROSITE" id="PS50928"/>
    </source>
</evidence>
<evidence type="ECO:0000256" key="2">
    <source>
        <dbReference type="ARBA" id="ARBA00022448"/>
    </source>
</evidence>
<feature type="transmembrane region" description="Helical" evidence="7">
    <location>
        <begin position="190"/>
        <end position="213"/>
    </location>
</feature>
<dbReference type="SUPFAM" id="SSF161098">
    <property type="entry name" value="MetI-like"/>
    <property type="match status" value="1"/>
</dbReference>
<reference evidence="9 10" key="1">
    <citation type="submission" date="2016-11" db="EMBL/GenBank/DDBJ databases">
        <authorList>
            <person name="Jaros S."/>
            <person name="Januszkiewicz K."/>
            <person name="Wedrychowicz H."/>
        </authorList>
    </citation>
    <scope>NUCLEOTIDE SEQUENCE [LARGE SCALE GENOMIC DNA]</scope>
    <source>
        <strain evidence="9 10">ATCC 23634</strain>
    </source>
</reference>
<proteinExistence type="inferred from homology"/>
<dbReference type="STRING" id="665118.SAMN02983003_2676"/>
<dbReference type="EMBL" id="FPKU01000002">
    <property type="protein sequence ID" value="SFZ85511.1"/>
    <property type="molecule type" value="Genomic_DNA"/>
</dbReference>
<dbReference type="PROSITE" id="PS50928">
    <property type="entry name" value="ABC_TM1"/>
    <property type="match status" value="1"/>
</dbReference>
<evidence type="ECO:0000256" key="4">
    <source>
        <dbReference type="ARBA" id="ARBA00022692"/>
    </source>
</evidence>
<organism evidence="9 10">
    <name type="scientific">Devosia enhydra</name>
    <dbReference type="NCBI Taxonomy" id="665118"/>
    <lineage>
        <taxon>Bacteria</taxon>
        <taxon>Pseudomonadati</taxon>
        <taxon>Pseudomonadota</taxon>
        <taxon>Alphaproteobacteria</taxon>
        <taxon>Hyphomicrobiales</taxon>
        <taxon>Devosiaceae</taxon>
        <taxon>Devosia</taxon>
    </lineage>
</organism>
<keyword evidence="5 7" id="KW-1133">Transmembrane helix</keyword>
<keyword evidence="2 7" id="KW-0813">Transport</keyword>
<feature type="transmembrane region" description="Helical" evidence="7">
    <location>
        <begin position="146"/>
        <end position="169"/>
    </location>
</feature>
<dbReference type="PANTHER" id="PTHR43744:SF6">
    <property type="entry name" value="ABC TRANSPORTER PERMEASE PROTEIN YESQ-RELATED"/>
    <property type="match status" value="1"/>
</dbReference>
<evidence type="ECO:0000313" key="9">
    <source>
        <dbReference type="EMBL" id="SFZ85511.1"/>
    </source>
</evidence>
<feature type="transmembrane region" description="Helical" evidence="7">
    <location>
        <begin position="114"/>
        <end position="134"/>
    </location>
</feature>
<dbReference type="RefSeq" id="WP_084603516.1">
    <property type="nucleotide sequence ID" value="NZ_FPKU01000002.1"/>
</dbReference>
<keyword evidence="10" id="KW-1185">Reference proteome</keyword>
<dbReference type="OrthoDB" id="7942317at2"/>
<feature type="domain" description="ABC transmembrane type-1" evidence="8">
    <location>
        <begin position="78"/>
        <end position="270"/>
    </location>
</feature>
<feature type="transmembrane region" description="Helical" evidence="7">
    <location>
        <begin position="248"/>
        <end position="270"/>
    </location>
</feature>
<dbReference type="Gene3D" id="1.10.3720.10">
    <property type="entry name" value="MetI-like"/>
    <property type="match status" value="1"/>
</dbReference>
<evidence type="ECO:0000256" key="1">
    <source>
        <dbReference type="ARBA" id="ARBA00004651"/>
    </source>
</evidence>
<evidence type="ECO:0000256" key="6">
    <source>
        <dbReference type="ARBA" id="ARBA00023136"/>
    </source>
</evidence>
<dbReference type="GO" id="GO:0005886">
    <property type="term" value="C:plasma membrane"/>
    <property type="evidence" value="ECO:0007669"/>
    <property type="project" value="UniProtKB-SubCell"/>
</dbReference>
<evidence type="ECO:0000313" key="10">
    <source>
        <dbReference type="Proteomes" id="UP000183447"/>
    </source>
</evidence>
<keyword evidence="6 7" id="KW-0472">Membrane</keyword>
<feature type="transmembrane region" description="Helical" evidence="7">
    <location>
        <begin position="77"/>
        <end position="102"/>
    </location>
</feature>
<comment type="similarity">
    <text evidence="7">Belongs to the binding-protein-dependent transport system permease family.</text>
</comment>
<dbReference type="InterPro" id="IPR035906">
    <property type="entry name" value="MetI-like_sf"/>
</dbReference>
<name>A0A1K2HZR5_9HYPH</name>
<gene>
    <name evidence="9" type="ORF">SAMN02983003_2676</name>
</gene>
<evidence type="ECO:0000256" key="7">
    <source>
        <dbReference type="RuleBase" id="RU363032"/>
    </source>
</evidence>